<dbReference type="AlphaFoldDB" id="A0A7C2YLE8"/>
<feature type="transmembrane region" description="Helical" evidence="1">
    <location>
        <begin position="169"/>
        <end position="192"/>
    </location>
</feature>
<feature type="transmembrane region" description="Helical" evidence="1">
    <location>
        <begin position="276"/>
        <end position="295"/>
    </location>
</feature>
<keyword evidence="1" id="KW-0812">Transmembrane</keyword>
<reference evidence="3" key="1">
    <citation type="journal article" date="2020" name="mSystems">
        <title>Genome- and Community-Level Interaction Insights into Carbon Utilization and Element Cycling Functions of Hydrothermarchaeota in Hydrothermal Sediment.</title>
        <authorList>
            <person name="Zhou Z."/>
            <person name="Liu Y."/>
            <person name="Xu W."/>
            <person name="Pan J."/>
            <person name="Luo Z.H."/>
            <person name="Li M."/>
        </authorList>
    </citation>
    <scope>NUCLEOTIDE SEQUENCE [LARGE SCALE GENOMIC DNA]</scope>
    <source>
        <strain evidence="3">SpSt-1259</strain>
    </source>
</reference>
<gene>
    <name evidence="3" type="ORF">ENO36_02405</name>
</gene>
<dbReference type="EMBL" id="DSFE01000051">
    <property type="protein sequence ID" value="HEU97692.1"/>
    <property type="molecule type" value="Genomic_DNA"/>
</dbReference>
<organism evidence="3">
    <name type="scientific">Fervidicoccus fontis</name>
    <dbReference type="NCBI Taxonomy" id="683846"/>
    <lineage>
        <taxon>Archaea</taxon>
        <taxon>Thermoproteota</taxon>
        <taxon>Thermoprotei</taxon>
        <taxon>Fervidicoccales</taxon>
        <taxon>Fervidicoccaceae</taxon>
        <taxon>Fervidicoccus</taxon>
    </lineage>
</organism>
<keyword evidence="1" id="KW-1133">Transmembrane helix</keyword>
<dbReference type="Gene3D" id="1.10.620.20">
    <property type="entry name" value="Ribonucleotide Reductase, subunit A"/>
    <property type="match status" value="1"/>
</dbReference>
<dbReference type="InterPro" id="IPR012348">
    <property type="entry name" value="RNR-like"/>
</dbReference>
<feature type="domain" description="Rubrerythrin diiron-binding" evidence="2">
    <location>
        <begin position="12"/>
        <end position="126"/>
    </location>
</feature>
<dbReference type="GO" id="GO:0046872">
    <property type="term" value="F:metal ion binding"/>
    <property type="evidence" value="ECO:0007669"/>
    <property type="project" value="InterPro"/>
</dbReference>
<evidence type="ECO:0000259" key="2">
    <source>
        <dbReference type="Pfam" id="PF02915"/>
    </source>
</evidence>
<protein>
    <submittedName>
        <fullName evidence="3">Rubrerythrin family protein</fullName>
    </submittedName>
</protein>
<dbReference type="InterPro" id="IPR009078">
    <property type="entry name" value="Ferritin-like_SF"/>
</dbReference>
<accession>A0A7C2YLE8</accession>
<dbReference type="InterPro" id="IPR003251">
    <property type="entry name" value="Rr_diiron-bd_dom"/>
</dbReference>
<feature type="transmembrane region" description="Helical" evidence="1">
    <location>
        <begin position="233"/>
        <end position="255"/>
    </location>
</feature>
<name>A0A7C2YLE8_9CREN</name>
<dbReference type="SUPFAM" id="SSF47240">
    <property type="entry name" value="Ferritin-like"/>
    <property type="match status" value="1"/>
</dbReference>
<dbReference type="Proteomes" id="UP000885664">
    <property type="component" value="Unassembled WGS sequence"/>
</dbReference>
<proteinExistence type="predicted"/>
<dbReference type="GO" id="GO:0016491">
    <property type="term" value="F:oxidoreductase activity"/>
    <property type="evidence" value="ECO:0007669"/>
    <property type="project" value="InterPro"/>
</dbReference>
<dbReference type="Pfam" id="PF02915">
    <property type="entry name" value="Rubrerythrin"/>
    <property type="match status" value="1"/>
</dbReference>
<comment type="caution">
    <text evidence="3">The sequence shown here is derived from an EMBL/GenBank/DDBJ whole genome shotgun (WGS) entry which is preliminary data.</text>
</comment>
<dbReference type="CDD" id="cd01044">
    <property type="entry name" value="Ferritin_CCC1_N"/>
    <property type="match status" value="1"/>
</dbReference>
<keyword evidence="1" id="KW-0472">Membrane</keyword>
<evidence type="ECO:0000313" key="3">
    <source>
        <dbReference type="EMBL" id="HEU97692.1"/>
    </source>
</evidence>
<sequence length="297" mass="33433">MEKIEEEIRRFCQDELVDSSIYEALAKREKDPKKREILERMSRDERMHYEFWKKMLGADCHVAGLKWRVLQIVIIRKLFGLTFTSLLLERHERDVVEAYEKFEKYMPQEEAEVLKKVIEDEERHEKETISGIDEKIVKYMSFIILGLADAIVEINGVHAGFLGVTESTIVTGIAGLVVGLSAAISMASAAYLQAKHESGKSPRTSALMTGIAYILAVVALALPYFIIRHMLSAFGISISLGIAMIAGFTYYASVLQEKDFLKEFFESTTLMMGTALASYLFGDVLGTFFGIRGIFGP</sequence>
<feature type="transmembrane region" description="Helical" evidence="1">
    <location>
        <begin position="204"/>
        <end position="227"/>
    </location>
</feature>
<evidence type="ECO:0000256" key="1">
    <source>
        <dbReference type="SAM" id="Phobius"/>
    </source>
</evidence>
<dbReference type="InterPro" id="IPR039376">
    <property type="entry name" value="Ferritin_CCC1_N"/>
</dbReference>